<dbReference type="InterPro" id="IPR036736">
    <property type="entry name" value="ACP-like_sf"/>
</dbReference>
<evidence type="ECO:0000256" key="1">
    <source>
        <dbReference type="ARBA" id="ARBA00003299"/>
    </source>
</evidence>
<comment type="function">
    <text evidence="1">Involved in some intermediate steps for the synthesis of the antibiotic polyketide bacillaene which is involved in secondary metabolism.</text>
</comment>
<reference evidence="11" key="1">
    <citation type="submission" date="2022-09" db="EMBL/GenBank/DDBJ databases">
        <title>Genome analysis and characterization of larvicidal activity of Brevibacillus strains.</title>
        <authorList>
            <person name="Patrusheva E.V."/>
            <person name="Izotova A.O."/>
            <person name="Toshchakov S.V."/>
            <person name="Sineoky S.P."/>
        </authorList>
    </citation>
    <scope>NUCLEOTIDE SEQUENCE</scope>
    <source>
        <strain evidence="11">VKPM_B-13247</strain>
    </source>
</reference>
<organism evidence="11 12">
    <name type="scientific">Brevibacillus laterosporus</name>
    <name type="common">Bacillus laterosporus</name>
    <dbReference type="NCBI Taxonomy" id="1465"/>
    <lineage>
        <taxon>Bacteria</taxon>
        <taxon>Bacillati</taxon>
        <taxon>Bacillota</taxon>
        <taxon>Bacilli</taxon>
        <taxon>Bacillales</taxon>
        <taxon>Paenibacillaceae</taxon>
        <taxon>Brevibacillus</taxon>
    </lineage>
</organism>
<dbReference type="Pfam" id="PF14765">
    <property type="entry name" value="PS-DH"/>
    <property type="match status" value="1"/>
</dbReference>
<dbReference type="SMART" id="SM00823">
    <property type="entry name" value="PKS_PP"/>
    <property type="match status" value="2"/>
</dbReference>
<keyword evidence="6" id="KW-0511">Multifunctional enzyme</keyword>
<feature type="active site" description="Proton donor; for dehydratase activity" evidence="7">
    <location>
        <position position="1340"/>
    </location>
</feature>
<feature type="domain" description="Ketosynthase family 3 (KS3)" evidence="9">
    <location>
        <begin position="2024"/>
        <end position="2457"/>
    </location>
</feature>
<evidence type="ECO:0000259" key="9">
    <source>
        <dbReference type="PROSITE" id="PS52004"/>
    </source>
</evidence>
<dbReference type="Pfam" id="PF08242">
    <property type="entry name" value="Methyltransf_12"/>
    <property type="match status" value="1"/>
</dbReference>
<dbReference type="Gene3D" id="3.10.129.110">
    <property type="entry name" value="Polyketide synthase dehydratase"/>
    <property type="match status" value="1"/>
</dbReference>
<dbReference type="InterPro" id="IPR006162">
    <property type="entry name" value="Ppantetheine_attach_site"/>
</dbReference>
<dbReference type="InterPro" id="IPR014030">
    <property type="entry name" value="Ketoacyl_synth_N"/>
</dbReference>
<feature type="domain" description="Carrier" evidence="8">
    <location>
        <begin position="394"/>
        <end position="471"/>
    </location>
</feature>
<dbReference type="Gene3D" id="1.10.1200.10">
    <property type="entry name" value="ACP-like"/>
    <property type="match status" value="2"/>
</dbReference>
<dbReference type="GO" id="GO:0071770">
    <property type="term" value="P:DIM/DIP cell wall layer assembly"/>
    <property type="evidence" value="ECO:0007669"/>
    <property type="project" value="TreeGrafter"/>
</dbReference>
<dbReference type="SMART" id="SM00825">
    <property type="entry name" value="PKS_KS"/>
    <property type="match status" value="2"/>
</dbReference>
<dbReference type="PROSITE" id="PS52019">
    <property type="entry name" value="PKS_MFAS_DH"/>
    <property type="match status" value="1"/>
</dbReference>
<dbReference type="InterPro" id="IPR013968">
    <property type="entry name" value="PKS_KR"/>
</dbReference>
<gene>
    <name evidence="11" type="ORF">O0554_01395</name>
</gene>
<sequence length="2664" mass="298744">MKEMEELLCKLLWGQLRSMGLFSKEGILEVEFEAKAGLKTKYDRWLHETLMVLTQNNYLSYNGKSFFVICSEAVDMDDLWSEWNLQKRVWMEDWNMTSRIVFVETTLRVLPDILTGKVPATDVIFPNSSMKLVEGIYKENPLADYYNEVLANTAVAYMQEILAHDSSARFRLLEIGAGTGGTSAMVFQKLKRYREHIDEYCYTDVSKAFLQHAEKEYGPHNPYLTYQIYNVEKPADVQNIRVGEYNLVLATNVLHATSNIRQTLRNAKALLKKNGLILINEISCKSLFAHLTFGLLEGWWLYEDPSLRIPGCPGLFPVSWERALEQEGFHSVFFPAEEAHPLGQQIVVAQSDGVARLDRLYKNNHLLKQSISRSKKTTSQSTSAQRIDDVTDQMIRDFVRDTLVEKLSDSLKMDAKLIDADESFSDYGLDSITGVQFVKVMNETLNTELLTTSLFDYSSVHKLTDYIVSVYKKEISDRLGVTAQPASVNINVLEENHEPISDHIGYNRFQKKDAIPDLEAKYSLESQRDSFSKDPIAIIGMSGKFAKANTLEELWDHLANGDDLIEEVTRWDLSKYFGKTKYCNHGGFIRDIDHFDPFFFSISGTEAAYMDPQQRLFLEEAWKALEDAGYAGTGMDGRSCGVYVGFNMDYYSELIGEEAPAQAMWGNAGSVIPARLAYYLNLQGPAVTVDTACSSSLVSIHLACQSLWSRETEMAVAGGVFLQPTPGFYISANRAGMLSPKGRCYTFDERADGFVPGEGVGVVVLKRLQDAITDGDHIYGVIRGSGVNQDGTTNGITAPSANSQERLIRHVYDSFNIDPQNIQWIEAHGTGTKLGDPIEYQALTRAFQGYTDQTKYCAIGSIKTNIGHTTAAAGIAGVIKILLALKHRQIPPSLHFQTGNSNIQFEESPFYVNTSLKDWAVQSGLKRCAAISAFGFSGTNAHMVIEEAAQIMHSQVDLPGFLVALSARTPDELREQVAQLINYCEKERDINYHNMSYTLLVGRKHFPYRLSCVARNGDELVRALKEWLVNRKATKVYQTEPSSNDQREKATLRRYGNECIDKCLQLSHEGEYLEQLSAVAELYAQGYTLEYERLFAGGAFSRIPLPKYPFAKERYWVPDTKNLYKDHEESAKRNADILHPLLHQNTSTLSGQRFCSIFTGEEFFTADHVVKGQRVFPGVAYLEMARAAVEASVGDQKEKLTGIKMTNVIWLRPIVVSEEPVEVQIKLSSTNEAIAYEIYSEPISGNAEPVVHSQGKAIVSSFSKSPTLNILEIQEQCDGIEIKSEQCYSVFRMIGLDYGVRHQGIEYLYGGAGQVLAKLTLPKEIYETKDSFILHPSLLDSALQAVSGLKSVSWNPDKTASFDQLKPVLPFALHEMEIFGGCVPSMWAYIRSSGDSPADARTQKVDVDLCDEQGRVCVRIKGLMFREIGRETEEGTMTVALEKESTSTLLLQPEWIEKPVTHDSLESDFSRHFVILCELDEAIRDDLTVQMNGINYLVLDSRDTNSMAERFQLYSWQLLEKIQNLQKEKIKGKLLIQIVTSSKREMPIFLGLSGLLLTARIENPQIFGQMIEVETGDTAEGIFHKLEENGCFFTDFSIRYEAGKRLVATWSEVKALFEQTSLPWINKGTYLITGGAGGLGFIFASEIAKQVTSPNLILIGRSAITEEGLAKLKELERAGAYAEYIQVDVAHEHEVQEMIRHIQKKFGSIQGIIHSAGVVQDRFILNKTQDELKNVMAPKVAGLIHLARASKDMNLDWFIVCSAAAAVLGNAGQADYAAANAFMDAYAKYYNKELRLNQGRMISINWPLWKDGGMKVNQSTEKMLKETIGMVAMPSQNGIRALYQAMATGQDQIMVLQGNELLLKHAVGALPRNQELKKWNAQNGLSQELLEVKTMSFVKQVLAEAINLSVDRIQIETTFEKYGLDSIMQIDLIKTLEKVTGELSKTLLFEYNTTQELVEYLVINHTDPLNEWFLSKREEASGQEPTISFDWAATTDISFDSNHVPKSQTTAQPVQSYASNKQNVDDIAIIGISGRYPLSKNLEELWEHLLTGENCITEAPINRCSSFVDSLSGNQAEENTSQYYGGFLDDRNRFDHYLFEMERSEVLELPPEARLFLETAWETFEDAGYPKDALREFQSKNEDGIGVFVGAMYNQYPWTMPSLEQAILHSNRTDWQIANRASHFFDLKGPSIAINTACSSSLTAIHLACESLKQNSCSMAIAGGVNLTLDPSKYVSLDQIKFLGSGNQSKSFGTGDGYIPGEGVGAVLLKPLSLAIEDRDKIYGIIKGSYINHSGGRQKYSVPDPKQQSELIEEAIKRSGIDPETITYVESAANGSELGDPIEVVALRNAFATYTNKKQFCALGSIKSNVGHLEAASGISQLSKVLLQIKYQTLVPTINASVRNPNIKLEHTAFYLQEKTEKWDQMQDLETGRIIPRRSMINSFGAGGSYANLIIEEYLDETPPKATGLYFEEALLIFSAKTKWSLMEYIKRMLVLLKNNGSVSLWDLANSLYRINQNLEYRIGIIASSIEDVKAKLESLLQNETAEDNIFNSLDFPSNVHTLPSTSQLQEEGLKGVRELAQDWITGASIDFWKLCGSTDSQLIDLPKYAFDHHVEFDFHLDHSTVIDENAEFNEEFYREILEKVSKGEISKNKALQLFNKLEV</sequence>
<dbReference type="PROSITE" id="PS52004">
    <property type="entry name" value="KS3_2"/>
    <property type="match status" value="2"/>
</dbReference>
<dbReference type="InterPro" id="IPR016039">
    <property type="entry name" value="Thiolase-like"/>
</dbReference>
<name>A0AAP3GAI6_BRELA</name>
<feature type="domain" description="Ketosynthase family 3 (KS3)" evidence="9">
    <location>
        <begin position="533"/>
        <end position="947"/>
    </location>
</feature>
<dbReference type="GO" id="GO:0005886">
    <property type="term" value="C:plasma membrane"/>
    <property type="evidence" value="ECO:0007669"/>
    <property type="project" value="TreeGrafter"/>
</dbReference>
<dbReference type="InterPro" id="IPR050091">
    <property type="entry name" value="PKS_NRPS_Biosynth_Enz"/>
</dbReference>
<evidence type="ECO:0000313" key="12">
    <source>
        <dbReference type="Proteomes" id="UP001077662"/>
    </source>
</evidence>
<evidence type="ECO:0000256" key="4">
    <source>
        <dbReference type="ARBA" id="ARBA00022553"/>
    </source>
</evidence>
<evidence type="ECO:0000256" key="3">
    <source>
        <dbReference type="ARBA" id="ARBA00022450"/>
    </source>
</evidence>
<dbReference type="SUPFAM" id="SSF53335">
    <property type="entry name" value="S-adenosyl-L-methionine-dependent methyltransferases"/>
    <property type="match status" value="1"/>
</dbReference>
<dbReference type="InterPro" id="IPR057326">
    <property type="entry name" value="KR_dom"/>
</dbReference>
<dbReference type="PROSITE" id="PS00606">
    <property type="entry name" value="KS3_1"/>
    <property type="match status" value="2"/>
</dbReference>
<dbReference type="SMART" id="SM00822">
    <property type="entry name" value="PKS_KR"/>
    <property type="match status" value="1"/>
</dbReference>
<dbReference type="InterPro" id="IPR049551">
    <property type="entry name" value="PKS_DH_C"/>
</dbReference>
<dbReference type="EMBL" id="JAPTNE010000002">
    <property type="protein sequence ID" value="MCZ0805575.1"/>
    <property type="molecule type" value="Genomic_DNA"/>
</dbReference>
<evidence type="ECO:0000256" key="2">
    <source>
        <dbReference type="ARBA" id="ARBA00004789"/>
    </source>
</evidence>
<dbReference type="Pfam" id="PF02801">
    <property type="entry name" value="Ketoacyl-synt_C"/>
    <property type="match status" value="2"/>
</dbReference>
<dbReference type="Gene3D" id="1.10.1240.100">
    <property type="match status" value="2"/>
</dbReference>
<dbReference type="InterPro" id="IPR049900">
    <property type="entry name" value="PKS_mFAS_DH"/>
</dbReference>
<keyword evidence="4" id="KW-0597">Phosphoprotein</keyword>
<comment type="pathway">
    <text evidence="2">Antibiotic biosynthesis; bacillaene biosynthesis.</text>
</comment>
<dbReference type="Pfam" id="PF22621">
    <property type="entry name" value="CurL-like_PKS_C"/>
    <property type="match status" value="2"/>
</dbReference>
<dbReference type="Pfam" id="PF08659">
    <property type="entry name" value="KR"/>
    <property type="match status" value="1"/>
</dbReference>
<dbReference type="Gene3D" id="3.40.47.10">
    <property type="match status" value="2"/>
</dbReference>
<dbReference type="CDD" id="cd02440">
    <property type="entry name" value="AdoMet_MTases"/>
    <property type="match status" value="1"/>
</dbReference>
<dbReference type="GO" id="GO:0031177">
    <property type="term" value="F:phosphopantetheine binding"/>
    <property type="evidence" value="ECO:0007669"/>
    <property type="project" value="InterPro"/>
</dbReference>
<dbReference type="Pfam" id="PF21089">
    <property type="entry name" value="PKS_DH_N"/>
    <property type="match status" value="1"/>
</dbReference>
<dbReference type="Gene3D" id="3.40.50.150">
    <property type="entry name" value="Vaccinia Virus protein VP39"/>
    <property type="match status" value="1"/>
</dbReference>
<dbReference type="InterPro" id="IPR009081">
    <property type="entry name" value="PP-bd_ACP"/>
</dbReference>
<dbReference type="InterPro" id="IPR020841">
    <property type="entry name" value="PKS_Beta-ketoAc_synthase_dom"/>
</dbReference>
<dbReference type="PANTHER" id="PTHR43775:SF37">
    <property type="entry name" value="SI:DKEY-61P9.11"/>
    <property type="match status" value="1"/>
</dbReference>
<dbReference type="SUPFAM" id="SSF47336">
    <property type="entry name" value="ACP-like"/>
    <property type="match status" value="2"/>
</dbReference>
<dbReference type="FunFam" id="3.40.47.10:FF:000019">
    <property type="entry name" value="Polyketide synthase type I"/>
    <property type="match status" value="1"/>
</dbReference>
<feature type="active site" description="Proton acceptor; for dehydratase activity" evidence="7">
    <location>
        <position position="1168"/>
    </location>
</feature>
<accession>A0AAP3GAI6</accession>
<comment type="caution">
    <text evidence="11">The sequence shown here is derived from an EMBL/GenBank/DDBJ whole genome shotgun (WGS) entry which is preliminary data.</text>
</comment>
<evidence type="ECO:0000256" key="6">
    <source>
        <dbReference type="ARBA" id="ARBA00023268"/>
    </source>
</evidence>
<dbReference type="Gene3D" id="3.40.50.720">
    <property type="entry name" value="NAD(P)-binding Rossmann-like Domain"/>
    <property type="match status" value="1"/>
</dbReference>
<dbReference type="GO" id="GO:0004315">
    <property type="term" value="F:3-oxoacyl-[acyl-carrier-protein] synthase activity"/>
    <property type="evidence" value="ECO:0007669"/>
    <property type="project" value="InterPro"/>
</dbReference>
<evidence type="ECO:0000313" key="11">
    <source>
        <dbReference type="EMBL" id="MCZ0805575.1"/>
    </source>
</evidence>
<dbReference type="PROSITE" id="PS50075">
    <property type="entry name" value="CARRIER"/>
    <property type="match status" value="2"/>
</dbReference>
<evidence type="ECO:0000259" key="10">
    <source>
        <dbReference type="PROSITE" id="PS52019"/>
    </source>
</evidence>
<dbReference type="Proteomes" id="UP001077662">
    <property type="component" value="Unassembled WGS sequence"/>
</dbReference>
<dbReference type="SMART" id="SM01294">
    <property type="entry name" value="PKS_PP_betabranch"/>
    <property type="match status" value="2"/>
</dbReference>
<dbReference type="SMART" id="SM00826">
    <property type="entry name" value="PKS_DH"/>
    <property type="match status" value="1"/>
</dbReference>
<dbReference type="SUPFAM" id="SSF51735">
    <property type="entry name" value="NAD(P)-binding Rossmann-fold domains"/>
    <property type="match status" value="1"/>
</dbReference>
<dbReference type="PROSITE" id="PS00012">
    <property type="entry name" value="PHOSPHOPANTETHEINE"/>
    <property type="match status" value="1"/>
</dbReference>
<dbReference type="Pfam" id="PF00550">
    <property type="entry name" value="PP-binding"/>
    <property type="match status" value="2"/>
</dbReference>
<dbReference type="PANTHER" id="PTHR43775">
    <property type="entry name" value="FATTY ACID SYNTHASE"/>
    <property type="match status" value="1"/>
</dbReference>
<dbReference type="InterPro" id="IPR036291">
    <property type="entry name" value="NAD(P)-bd_dom_sf"/>
</dbReference>
<feature type="region of interest" description="N-terminal hotdog fold" evidence="7">
    <location>
        <begin position="1139"/>
        <end position="1264"/>
    </location>
</feature>
<dbReference type="InterPro" id="IPR029063">
    <property type="entry name" value="SAM-dependent_MTases_sf"/>
</dbReference>
<evidence type="ECO:0000256" key="7">
    <source>
        <dbReference type="PROSITE-ProRule" id="PRU01363"/>
    </source>
</evidence>
<dbReference type="CDD" id="cd00833">
    <property type="entry name" value="PKS"/>
    <property type="match status" value="2"/>
</dbReference>
<evidence type="ECO:0000259" key="8">
    <source>
        <dbReference type="PROSITE" id="PS50075"/>
    </source>
</evidence>
<dbReference type="CDD" id="cd08953">
    <property type="entry name" value="KR_2_SDR_x"/>
    <property type="match status" value="1"/>
</dbReference>
<keyword evidence="3" id="KW-0596">Phosphopantetheine</keyword>
<dbReference type="InterPro" id="IPR042104">
    <property type="entry name" value="PKS_dehydratase_sf"/>
</dbReference>
<dbReference type="InterPro" id="IPR014031">
    <property type="entry name" value="Ketoacyl_synth_C"/>
</dbReference>
<dbReference type="RefSeq" id="WP_258432682.1">
    <property type="nucleotide sequence ID" value="NZ_JANSGW010000002.1"/>
</dbReference>
<protein>
    <submittedName>
        <fullName evidence="11">SDR family NAD(P)-dependent oxidoreductase</fullName>
    </submittedName>
</protein>
<dbReference type="InterPro" id="IPR013217">
    <property type="entry name" value="Methyltransf_12"/>
</dbReference>
<dbReference type="InterPro" id="IPR049552">
    <property type="entry name" value="PKS_DH_N"/>
</dbReference>
<proteinExistence type="predicted"/>
<dbReference type="InterPro" id="IPR018201">
    <property type="entry name" value="Ketoacyl_synth_AS"/>
</dbReference>
<dbReference type="SUPFAM" id="SSF53901">
    <property type="entry name" value="Thiolase-like"/>
    <property type="match status" value="2"/>
</dbReference>
<dbReference type="GO" id="GO:0004312">
    <property type="term" value="F:fatty acid synthase activity"/>
    <property type="evidence" value="ECO:0007669"/>
    <property type="project" value="TreeGrafter"/>
</dbReference>
<dbReference type="Pfam" id="PF00109">
    <property type="entry name" value="ketoacyl-synt"/>
    <property type="match status" value="2"/>
</dbReference>
<feature type="domain" description="PKS/mFAS DH" evidence="10">
    <location>
        <begin position="1139"/>
        <end position="1434"/>
    </location>
</feature>
<evidence type="ECO:0000256" key="5">
    <source>
        <dbReference type="ARBA" id="ARBA00022679"/>
    </source>
</evidence>
<dbReference type="InterPro" id="IPR020806">
    <property type="entry name" value="PKS_PP-bd"/>
</dbReference>
<dbReference type="GO" id="GO:0006633">
    <property type="term" value="P:fatty acid biosynthetic process"/>
    <property type="evidence" value="ECO:0007669"/>
    <property type="project" value="InterPro"/>
</dbReference>
<dbReference type="InterPro" id="IPR020807">
    <property type="entry name" value="PKS_DH"/>
</dbReference>
<dbReference type="GO" id="GO:0005737">
    <property type="term" value="C:cytoplasm"/>
    <property type="evidence" value="ECO:0007669"/>
    <property type="project" value="TreeGrafter"/>
</dbReference>
<keyword evidence="5" id="KW-0808">Transferase</keyword>
<feature type="domain" description="Carrier" evidence="8">
    <location>
        <begin position="1892"/>
        <end position="1965"/>
    </location>
</feature>
<feature type="region of interest" description="C-terminal hotdog fold" evidence="7">
    <location>
        <begin position="1278"/>
        <end position="1434"/>
    </location>
</feature>